<evidence type="ECO:0000259" key="2">
    <source>
        <dbReference type="Pfam" id="PF20152"/>
    </source>
</evidence>
<dbReference type="OrthoDB" id="2535105at2759"/>
<feature type="domain" description="DUF6534" evidence="2">
    <location>
        <begin position="79"/>
        <end position="165"/>
    </location>
</feature>
<evidence type="ECO:0000313" key="3">
    <source>
        <dbReference type="EMBL" id="KAF5367988.1"/>
    </source>
</evidence>
<keyword evidence="1" id="KW-0472">Membrane</keyword>
<accession>A0A8H5LSM4</accession>
<keyword evidence="4" id="KW-1185">Reference proteome</keyword>
<evidence type="ECO:0000256" key="1">
    <source>
        <dbReference type="SAM" id="Phobius"/>
    </source>
</evidence>
<dbReference type="AlphaFoldDB" id="A0A8H5LSM4"/>
<dbReference type="Pfam" id="PF20152">
    <property type="entry name" value="DUF6534"/>
    <property type="match status" value="1"/>
</dbReference>
<protein>
    <recommendedName>
        <fullName evidence="2">DUF6534 domain-containing protein</fullName>
    </recommendedName>
</protein>
<dbReference type="PANTHER" id="PTHR40465:SF1">
    <property type="entry name" value="DUF6534 DOMAIN-CONTAINING PROTEIN"/>
    <property type="match status" value="1"/>
</dbReference>
<gene>
    <name evidence="3" type="ORF">D9758_004407</name>
</gene>
<name>A0A8H5LSM4_9AGAR</name>
<dbReference type="Proteomes" id="UP000559256">
    <property type="component" value="Unassembled WGS sequence"/>
</dbReference>
<dbReference type="InterPro" id="IPR045339">
    <property type="entry name" value="DUF6534"/>
</dbReference>
<feature type="transmembrane region" description="Helical" evidence="1">
    <location>
        <begin position="141"/>
        <end position="161"/>
    </location>
</feature>
<organism evidence="3 4">
    <name type="scientific">Tetrapyrgos nigripes</name>
    <dbReference type="NCBI Taxonomy" id="182062"/>
    <lineage>
        <taxon>Eukaryota</taxon>
        <taxon>Fungi</taxon>
        <taxon>Dikarya</taxon>
        <taxon>Basidiomycota</taxon>
        <taxon>Agaricomycotina</taxon>
        <taxon>Agaricomycetes</taxon>
        <taxon>Agaricomycetidae</taxon>
        <taxon>Agaricales</taxon>
        <taxon>Marasmiineae</taxon>
        <taxon>Marasmiaceae</taxon>
        <taxon>Tetrapyrgos</taxon>
    </lineage>
</organism>
<feature type="transmembrane region" description="Helical" evidence="1">
    <location>
        <begin position="6"/>
        <end position="25"/>
    </location>
</feature>
<keyword evidence="1" id="KW-0812">Transmembrane</keyword>
<comment type="caution">
    <text evidence="3">The sequence shown here is derived from an EMBL/GenBank/DDBJ whole genome shotgun (WGS) entry which is preliminary data.</text>
</comment>
<feature type="transmembrane region" description="Helical" evidence="1">
    <location>
        <begin position="32"/>
        <end position="52"/>
    </location>
</feature>
<proteinExistence type="predicted"/>
<feature type="transmembrane region" description="Helical" evidence="1">
    <location>
        <begin position="115"/>
        <end position="135"/>
    </location>
</feature>
<keyword evidence="1" id="KW-1133">Transmembrane helix</keyword>
<dbReference type="EMBL" id="JAACJM010000017">
    <property type="protein sequence ID" value="KAF5367988.1"/>
    <property type="molecule type" value="Genomic_DNA"/>
</dbReference>
<sequence>MLVGQTVASISIFCVHCFFMTRVWLIGKFHWILLPIGGFATAALVAGFFGVADSLQHKSFDEFQHPLIKLLLGIEACCAALADVLVTFQLCYSFFQFRTGIRRTDKLIQRLIQFLVTRGVLITISQICYLAIYYAGIERLYWMPFHFIMGKIYVITMFAILNSREKLRRIAGDVVTDGDFSYAMNSRLQTGQSENTISFNQPEFRNITEYSLLTMIQSVE</sequence>
<dbReference type="PANTHER" id="PTHR40465">
    <property type="entry name" value="CHROMOSOME 1, WHOLE GENOME SHOTGUN SEQUENCE"/>
    <property type="match status" value="1"/>
</dbReference>
<feature type="transmembrane region" description="Helical" evidence="1">
    <location>
        <begin position="72"/>
        <end position="95"/>
    </location>
</feature>
<evidence type="ECO:0000313" key="4">
    <source>
        <dbReference type="Proteomes" id="UP000559256"/>
    </source>
</evidence>
<reference evidence="3 4" key="1">
    <citation type="journal article" date="2020" name="ISME J.">
        <title>Uncovering the hidden diversity of litter-decomposition mechanisms in mushroom-forming fungi.</title>
        <authorList>
            <person name="Floudas D."/>
            <person name="Bentzer J."/>
            <person name="Ahren D."/>
            <person name="Johansson T."/>
            <person name="Persson P."/>
            <person name="Tunlid A."/>
        </authorList>
    </citation>
    <scope>NUCLEOTIDE SEQUENCE [LARGE SCALE GENOMIC DNA]</scope>
    <source>
        <strain evidence="3 4">CBS 291.85</strain>
    </source>
</reference>